<gene>
    <name evidence="7" type="ORF">M407DRAFT_245157</name>
</gene>
<dbReference type="PROSITE" id="PS51352">
    <property type="entry name" value="THIOREDOXIN_2"/>
    <property type="match status" value="1"/>
</dbReference>
<evidence type="ECO:0000313" key="8">
    <source>
        <dbReference type="Proteomes" id="UP000054248"/>
    </source>
</evidence>
<feature type="domain" description="Thioredoxin" evidence="6">
    <location>
        <begin position="1"/>
        <end position="119"/>
    </location>
</feature>
<dbReference type="Proteomes" id="UP000054248">
    <property type="component" value="Unassembled WGS sequence"/>
</dbReference>
<comment type="similarity">
    <text evidence="3">Belongs to the thioredoxin family.</text>
</comment>
<protein>
    <recommendedName>
        <fullName evidence="1 3">Thioredoxin</fullName>
    </recommendedName>
</protein>
<dbReference type="AlphaFoldDB" id="A0A0C3Q290"/>
<dbReference type="Gene3D" id="3.40.30.10">
    <property type="entry name" value="Glutaredoxin"/>
    <property type="match status" value="1"/>
</dbReference>
<evidence type="ECO:0000256" key="3">
    <source>
        <dbReference type="PIRNR" id="PIRNR000077"/>
    </source>
</evidence>
<dbReference type="OrthoDB" id="2121326at2759"/>
<dbReference type="PRINTS" id="PR00421">
    <property type="entry name" value="THIOREDOXIN"/>
</dbReference>
<keyword evidence="5" id="KW-0676">Redox-active center</keyword>
<dbReference type="PANTHER" id="PTHR46115">
    <property type="entry name" value="THIOREDOXIN-LIKE PROTEIN 1"/>
    <property type="match status" value="1"/>
</dbReference>
<feature type="active site" description="Nucleophile" evidence="4">
    <location>
        <position position="34"/>
    </location>
</feature>
<proteinExistence type="inferred from homology"/>
<dbReference type="GO" id="GO:0015035">
    <property type="term" value="F:protein-disulfide reductase activity"/>
    <property type="evidence" value="ECO:0007669"/>
    <property type="project" value="InterPro"/>
</dbReference>
<evidence type="ECO:0000256" key="1">
    <source>
        <dbReference type="ARBA" id="ARBA00020570"/>
    </source>
</evidence>
<keyword evidence="2 5" id="KW-1015">Disulfide bond</keyword>
<dbReference type="InterPro" id="IPR005746">
    <property type="entry name" value="Thioredoxin"/>
</dbReference>
<dbReference type="HOGENOM" id="CLU_090389_14_0_1"/>
<dbReference type="InterPro" id="IPR013766">
    <property type="entry name" value="Thioredoxin_domain"/>
</dbReference>
<keyword evidence="8" id="KW-1185">Reference proteome</keyword>
<reference evidence="8" key="2">
    <citation type="submission" date="2015-01" db="EMBL/GenBank/DDBJ databases">
        <title>Evolutionary Origins and Diversification of the Mycorrhizal Mutualists.</title>
        <authorList>
            <consortium name="DOE Joint Genome Institute"/>
            <consortium name="Mycorrhizal Genomics Consortium"/>
            <person name="Kohler A."/>
            <person name="Kuo A."/>
            <person name="Nagy L.G."/>
            <person name="Floudas D."/>
            <person name="Copeland A."/>
            <person name="Barry K.W."/>
            <person name="Cichocki N."/>
            <person name="Veneault-Fourrey C."/>
            <person name="LaButti K."/>
            <person name="Lindquist E.A."/>
            <person name="Lipzen A."/>
            <person name="Lundell T."/>
            <person name="Morin E."/>
            <person name="Murat C."/>
            <person name="Riley R."/>
            <person name="Ohm R."/>
            <person name="Sun H."/>
            <person name="Tunlid A."/>
            <person name="Henrissat B."/>
            <person name="Grigoriev I.V."/>
            <person name="Hibbett D.S."/>
            <person name="Martin F."/>
        </authorList>
    </citation>
    <scope>NUCLEOTIDE SEQUENCE [LARGE SCALE GENOMIC DNA]</scope>
    <source>
        <strain evidence="8">MUT 4182</strain>
    </source>
</reference>
<feature type="site" description="Contributes to redox potential value" evidence="4">
    <location>
        <position position="32"/>
    </location>
</feature>
<reference evidence="7 8" key="1">
    <citation type="submission" date="2014-04" db="EMBL/GenBank/DDBJ databases">
        <authorList>
            <consortium name="DOE Joint Genome Institute"/>
            <person name="Kuo A."/>
            <person name="Girlanda M."/>
            <person name="Perotto S."/>
            <person name="Kohler A."/>
            <person name="Nagy L.G."/>
            <person name="Floudas D."/>
            <person name="Copeland A."/>
            <person name="Barry K.W."/>
            <person name="Cichocki N."/>
            <person name="Veneault-Fourrey C."/>
            <person name="LaButti K."/>
            <person name="Lindquist E.A."/>
            <person name="Lipzen A."/>
            <person name="Lundell T."/>
            <person name="Morin E."/>
            <person name="Murat C."/>
            <person name="Sun H."/>
            <person name="Tunlid A."/>
            <person name="Henrissat B."/>
            <person name="Grigoriev I.V."/>
            <person name="Hibbett D.S."/>
            <person name="Martin F."/>
            <person name="Nordberg H.P."/>
            <person name="Cantor M.N."/>
            <person name="Hua S.X."/>
        </authorList>
    </citation>
    <scope>NUCLEOTIDE SEQUENCE [LARGE SCALE GENOMIC DNA]</scope>
    <source>
        <strain evidence="7 8">MUT 4182</strain>
    </source>
</reference>
<dbReference type="SUPFAM" id="SSF52833">
    <property type="entry name" value="Thioredoxin-like"/>
    <property type="match status" value="1"/>
</dbReference>
<organism evidence="7 8">
    <name type="scientific">Tulasnella calospora MUT 4182</name>
    <dbReference type="NCBI Taxonomy" id="1051891"/>
    <lineage>
        <taxon>Eukaryota</taxon>
        <taxon>Fungi</taxon>
        <taxon>Dikarya</taxon>
        <taxon>Basidiomycota</taxon>
        <taxon>Agaricomycotina</taxon>
        <taxon>Agaricomycetes</taxon>
        <taxon>Cantharellales</taxon>
        <taxon>Tulasnellaceae</taxon>
        <taxon>Tulasnella</taxon>
    </lineage>
</organism>
<evidence type="ECO:0000313" key="7">
    <source>
        <dbReference type="EMBL" id="KIO22520.1"/>
    </source>
</evidence>
<dbReference type="STRING" id="1051891.A0A0C3Q290"/>
<sequence length="119" mass="13233">MGVTPITTLDEFNELINSGKIICIDFWATWCGPCRMISPVFEELSESEDFAEAEFYKVDVDEASDISEEVGIKAMPTFMVYKDGEKLGELAGADSGKLKKLLNKHAGAGEEEEEEEEEE</sequence>
<dbReference type="PIRSF" id="PIRSF000077">
    <property type="entry name" value="Thioredoxin"/>
    <property type="match status" value="1"/>
</dbReference>
<evidence type="ECO:0000256" key="4">
    <source>
        <dbReference type="PIRSR" id="PIRSR000077-1"/>
    </source>
</evidence>
<accession>A0A0C3Q290</accession>
<dbReference type="EMBL" id="KN823108">
    <property type="protein sequence ID" value="KIO22520.1"/>
    <property type="molecule type" value="Genomic_DNA"/>
</dbReference>
<evidence type="ECO:0000256" key="2">
    <source>
        <dbReference type="ARBA" id="ARBA00023157"/>
    </source>
</evidence>
<dbReference type="NCBIfam" id="TIGR01068">
    <property type="entry name" value="thioredoxin"/>
    <property type="match status" value="1"/>
</dbReference>
<name>A0A0C3Q290_9AGAM</name>
<evidence type="ECO:0000259" key="6">
    <source>
        <dbReference type="PROSITE" id="PS51352"/>
    </source>
</evidence>
<dbReference type="FunFam" id="3.40.30.10:FF:000245">
    <property type="entry name" value="Thioredoxin"/>
    <property type="match status" value="1"/>
</dbReference>
<dbReference type="InterPro" id="IPR036249">
    <property type="entry name" value="Thioredoxin-like_sf"/>
</dbReference>
<feature type="disulfide bond" description="Redox-active" evidence="5">
    <location>
        <begin position="31"/>
        <end position="34"/>
    </location>
</feature>
<feature type="site" description="Deprotonates C-terminal active site Cys" evidence="4">
    <location>
        <position position="25"/>
    </location>
</feature>
<feature type="site" description="Contributes to redox potential value" evidence="4">
    <location>
        <position position="33"/>
    </location>
</feature>
<dbReference type="CDD" id="cd02947">
    <property type="entry name" value="TRX_family"/>
    <property type="match status" value="1"/>
</dbReference>
<dbReference type="Pfam" id="PF00085">
    <property type="entry name" value="Thioredoxin"/>
    <property type="match status" value="1"/>
</dbReference>
<evidence type="ECO:0000256" key="5">
    <source>
        <dbReference type="PIRSR" id="PIRSR000077-4"/>
    </source>
</evidence>
<feature type="active site" description="Nucleophile" evidence="4">
    <location>
        <position position="31"/>
    </location>
</feature>